<feature type="transmembrane region" description="Helical" evidence="1">
    <location>
        <begin position="94"/>
        <end position="117"/>
    </location>
</feature>
<evidence type="ECO:0008006" key="4">
    <source>
        <dbReference type="Google" id="ProtNLM"/>
    </source>
</evidence>
<dbReference type="Pfam" id="PF10003">
    <property type="entry name" value="DUF2244"/>
    <property type="match status" value="1"/>
</dbReference>
<name>A0A1W6Z288_9BORD</name>
<keyword evidence="3" id="KW-1185">Reference proteome</keyword>
<dbReference type="Proteomes" id="UP000194139">
    <property type="component" value="Chromosome"/>
</dbReference>
<organism evidence="2 3">
    <name type="scientific">Bordetella genomosp. 9</name>
    <dbReference type="NCBI Taxonomy" id="1416803"/>
    <lineage>
        <taxon>Bacteria</taxon>
        <taxon>Pseudomonadati</taxon>
        <taxon>Pseudomonadota</taxon>
        <taxon>Betaproteobacteria</taxon>
        <taxon>Burkholderiales</taxon>
        <taxon>Alcaligenaceae</taxon>
        <taxon>Bordetella</taxon>
    </lineage>
</organism>
<proteinExistence type="predicted"/>
<evidence type="ECO:0000256" key="1">
    <source>
        <dbReference type="SAM" id="Phobius"/>
    </source>
</evidence>
<accession>A0A1W6Z288</accession>
<dbReference type="InterPro" id="IPR019253">
    <property type="entry name" value="DUF2244_TM"/>
</dbReference>
<feature type="transmembrane region" description="Helical" evidence="1">
    <location>
        <begin position="65"/>
        <end position="88"/>
    </location>
</feature>
<keyword evidence="1" id="KW-1133">Transmembrane helix</keyword>
<evidence type="ECO:0000313" key="3">
    <source>
        <dbReference type="Proteomes" id="UP000194139"/>
    </source>
</evidence>
<keyword evidence="1" id="KW-0472">Membrane</keyword>
<evidence type="ECO:0000313" key="2">
    <source>
        <dbReference type="EMBL" id="ARP87450.1"/>
    </source>
</evidence>
<keyword evidence="1" id="KW-0812">Transmembrane</keyword>
<dbReference type="EMBL" id="CP021109">
    <property type="protein sequence ID" value="ARP87450.1"/>
    <property type="molecule type" value="Genomic_DNA"/>
</dbReference>
<gene>
    <name evidence="2" type="ORF">CAL13_15455</name>
</gene>
<protein>
    <recommendedName>
        <fullName evidence="4">DUF2244 domain-containing protein</fullName>
    </recommendedName>
</protein>
<sequence>MDRAVAGAFPYLRDAAGGEVRRGIMRDQRLRHEDGISASPPRTGGWDGVGRPSRRPRVWRLKRNCALLPSQYLASIALLMGLSAAVAISCWIRGLWVVPIFSCVELTAIGMAAFIYARHAVDGEIVTLTEDGRLRVEVDRGLLHSAYVFEPGRVRLIRTAAEPGRLWLCHGSTRIELCRYVQESVAQAFEADLRRALLS</sequence>
<dbReference type="AlphaFoldDB" id="A0A1W6Z288"/>
<reference evidence="2 3" key="1">
    <citation type="submission" date="2017-05" db="EMBL/GenBank/DDBJ databases">
        <title>Complete and WGS of Bordetella genogroups.</title>
        <authorList>
            <person name="Spilker T."/>
            <person name="LiPuma J."/>
        </authorList>
    </citation>
    <scope>NUCLEOTIDE SEQUENCE [LARGE SCALE GENOMIC DNA]</scope>
    <source>
        <strain evidence="2 3">AU17164</strain>
    </source>
</reference>